<comment type="similarity">
    <text evidence="1">Belongs to the HAD-like hydrolase superfamily. S-2-haloalkanoic acid dehalogenase family.</text>
</comment>
<proteinExistence type="inferred from homology"/>
<dbReference type="PRINTS" id="PR00413">
    <property type="entry name" value="HADHALOGNASE"/>
</dbReference>
<evidence type="ECO:0000313" key="3">
    <source>
        <dbReference type="EMBL" id="GIM46272.1"/>
    </source>
</evidence>
<dbReference type="Gene3D" id="1.10.150.240">
    <property type="entry name" value="Putative phosphatase, domain 2"/>
    <property type="match status" value="1"/>
</dbReference>
<keyword evidence="4" id="KW-1185">Reference proteome</keyword>
<accession>A0AAV4LFN9</accession>
<evidence type="ECO:0000313" key="4">
    <source>
        <dbReference type="Proteomes" id="UP001057291"/>
    </source>
</evidence>
<dbReference type="CDD" id="cd02588">
    <property type="entry name" value="HAD_L2-DEX"/>
    <property type="match status" value="1"/>
</dbReference>
<reference evidence="3" key="1">
    <citation type="journal article" date="2023" name="Int. J. Syst. Evol. Microbiol.">
        <title>Collibacillus ludicampi gen. nov., sp. nov., a new soil bacterium of the family Alicyclobacillaceae.</title>
        <authorList>
            <person name="Jojima T."/>
            <person name="Ioku Y."/>
            <person name="Fukuta Y."/>
            <person name="Shirasaka N."/>
            <person name="Matsumura Y."/>
            <person name="Mori M."/>
        </authorList>
    </citation>
    <scope>NUCLEOTIDE SEQUENCE</scope>
    <source>
        <strain evidence="3">TP075</strain>
    </source>
</reference>
<dbReference type="SUPFAM" id="SSF56784">
    <property type="entry name" value="HAD-like"/>
    <property type="match status" value="1"/>
</dbReference>
<dbReference type="PANTHER" id="PTHR43316:SF3">
    <property type="entry name" value="HALOACID DEHALOGENASE, TYPE II (AFU_ORTHOLOGUE AFUA_2G07750)-RELATED"/>
    <property type="match status" value="1"/>
</dbReference>
<dbReference type="InterPro" id="IPR023198">
    <property type="entry name" value="PGP-like_dom2"/>
</dbReference>
<gene>
    <name evidence="3" type="primary">dhlB</name>
    <name evidence="3" type="ORF">DNHGIG_18210</name>
</gene>
<dbReference type="RefSeq" id="WP_282199392.1">
    <property type="nucleotide sequence ID" value="NZ_BOQE01000001.1"/>
</dbReference>
<dbReference type="NCBIfam" id="TIGR01428">
    <property type="entry name" value="HAD_type_II"/>
    <property type="match status" value="1"/>
</dbReference>
<dbReference type="InterPro" id="IPR006439">
    <property type="entry name" value="HAD-SF_hydro_IA"/>
</dbReference>
<dbReference type="InterPro" id="IPR023214">
    <property type="entry name" value="HAD_sf"/>
</dbReference>
<dbReference type="InterPro" id="IPR051540">
    <property type="entry name" value="S-2-haloacid_dehalogenase"/>
</dbReference>
<dbReference type="GO" id="GO:0019120">
    <property type="term" value="F:hydrolase activity, acting on acid halide bonds, in C-halide compounds"/>
    <property type="evidence" value="ECO:0007669"/>
    <property type="project" value="InterPro"/>
</dbReference>
<dbReference type="SFLD" id="SFLDF00045">
    <property type="entry name" value="2-haloacid_dehalogenase"/>
    <property type="match status" value="1"/>
</dbReference>
<sequence length="220" mass="24882">MIEAVVFDAYGTLFDVNSVIDACEQLYPGKGTFISQTWRQKQLEYTWLRALMNRFVDFEAINRDSLRFSLNKLKLEFSEDTIEKLTAAYLNLTPYPEVVDALNAFQPRQLLILSNGTSKMLHIVVENAGLESYFTAILSVDALKTYKPNPQVYQLAVTKLGISKEKVLFLSSNGWDVAGSKSFGFTVGWINRTGNPIEELGVQPDYQVQDLLELAHLISR</sequence>
<dbReference type="InterPro" id="IPR006328">
    <property type="entry name" value="2-HAD"/>
</dbReference>
<dbReference type="SFLD" id="SFLDG01135">
    <property type="entry name" value="C1.5.6:_HAD__Beta-PGM__Phospha"/>
    <property type="match status" value="1"/>
</dbReference>
<dbReference type="Gene3D" id="3.40.50.1000">
    <property type="entry name" value="HAD superfamily/HAD-like"/>
    <property type="match status" value="1"/>
</dbReference>
<dbReference type="AlphaFoldDB" id="A0AAV4LFN9"/>
<name>A0AAV4LFN9_9BACL</name>
<dbReference type="SFLD" id="SFLDS00003">
    <property type="entry name" value="Haloacid_Dehalogenase"/>
    <property type="match status" value="1"/>
</dbReference>
<dbReference type="Pfam" id="PF00702">
    <property type="entry name" value="Hydrolase"/>
    <property type="match status" value="1"/>
</dbReference>
<dbReference type="NCBIfam" id="TIGR01493">
    <property type="entry name" value="HAD-SF-IA-v2"/>
    <property type="match status" value="1"/>
</dbReference>
<dbReference type="SFLD" id="SFLDG01129">
    <property type="entry name" value="C1.5:_HAD__Beta-PGM__Phosphata"/>
    <property type="match status" value="1"/>
</dbReference>
<evidence type="ECO:0000256" key="2">
    <source>
        <dbReference type="ARBA" id="ARBA00022801"/>
    </source>
</evidence>
<dbReference type="Proteomes" id="UP001057291">
    <property type="component" value="Unassembled WGS sequence"/>
</dbReference>
<evidence type="ECO:0000256" key="1">
    <source>
        <dbReference type="ARBA" id="ARBA00008106"/>
    </source>
</evidence>
<dbReference type="EMBL" id="BOQE01000001">
    <property type="protein sequence ID" value="GIM46272.1"/>
    <property type="molecule type" value="Genomic_DNA"/>
</dbReference>
<organism evidence="3 4">
    <name type="scientific">Collibacillus ludicampi</name>
    <dbReference type="NCBI Taxonomy" id="2771369"/>
    <lineage>
        <taxon>Bacteria</taxon>
        <taxon>Bacillati</taxon>
        <taxon>Bacillota</taxon>
        <taxon>Bacilli</taxon>
        <taxon>Bacillales</taxon>
        <taxon>Alicyclobacillaceae</taxon>
        <taxon>Collibacillus</taxon>
    </lineage>
</organism>
<dbReference type="NCBIfam" id="TIGR01549">
    <property type="entry name" value="HAD-SF-IA-v1"/>
    <property type="match status" value="1"/>
</dbReference>
<dbReference type="PANTHER" id="PTHR43316">
    <property type="entry name" value="HYDROLASE, HALOACID DELAHOGENASE-RELATED"/>
    <property type="match status" value="1"/>
</dbReference>
<keyword evidence="2" id="KW-0378">Hydrolase</keyword>
<protein>
    <submittedName>
        <fullName evidence="3">Haloacid dehalogenase</fullName>
    </submittedName>
</protein>
<dbReference type="InterPro" id="IPR036412">
    <property type="entry name" value="HAD-like_sf"/>
</dbReference>
<comment type="caution">
    <text evidence="3">The sequence shown here is derived from an EMBL/GenBank/DDBJ whole genome shotgun (WGS) entry which is preliminary data.</text>
</comment>